<dbReference type="GO" id="GO:0033557">
    <property type="term" value="C:Slx1-Slx4 complex"/>
    <property type="evidence" value="ECO:0007669"/>
    <property type="project" value="UniProtKB-UniRule"/>
</dbReference>
<keyword evidence="4 8" id="KW-0378">Hydrolase</keyword>
<keyword evidence="7 8" id="KW-0539">Nucleus</keyword>
<comment type="function">
    <text evidence="8">Catalytic subunit of a heterodimeric structure-specific endonuclease that resolves DNA secondary structures generated during DNA repair and recombination. Has endonuclease activity towards branched DNA substrates, introducing single-strand cuts in duplex DNA close to junctions with ss-DNA.</text>
</comment>
<dbReference type="EC" id="3.1.-.-" evidence="8"/>
<dbReference type="Proteomes" id="UP000596660">
    <property type="component" value="Unplaced"/>
</dbReference>
<evidence type="ECO:0000256" key="6">
    <source>
        <dbReference type="ARBA" id="ARBA00023204"/>
    </source>
</evidence>
<evidence type="ECO:0000256" key="9">
    <source>
        <dbReference type="SAM" id="MobiDB-lite"/>
    </source>
</evidence>
<dbReference type="InterPro" id="IPR035901">
    <property type="entry name" value="GIY-YIG_endonuc_sf"/>
</dbReference>
<dbReference type="EnsemblPlants" id="AUR62009726-RA">
    <property type="protein sequence ID" value="AUR62009726-RA:cds"/>
    <property type="gene ID" value="AUR62009726"/>
</dbReference>
<comment type="subunit">
    <text evidence="8">Forms a heterodimer with a member of the SLX4 family.</text>
</comment>
<sequence>MSETGLLKQRSEMRRRRTGKKVTQEQAIKWRRAQKKSQPPIMNKEKCEDAQNGTSKFFGCYLLTSLSPRFKGHSYIGFTVNPKRRIRQHNGEITSGAFRTKKKRPWEMVLCIHGFPTNVAALQFEWAWQHPKESLAVREAAAGFKTLGGLANKIKLALTMLTLHSWQSLNLTVSFFSTTYMKHAAGCPSLPHQMKLHFCSMDELPCYGDSDQTYGCDDDDNDFDSNDGEVSPSCSDDRIESSADVSMEMIPSSIHAQSCTSQNSSDSILARESIGIVDSLESESSLMSAPEEKPLHQLPVDVSATLNTSNDQLQPWEETWIDDDRTSFPDLGEHIEPFGGVYTSENELFSILEENQSSCDLPADAPFPTGNDFDECSRHGKEFWPKELRGSSPVIEEHTSFEQAGPSNSDPPSMVDFVAVTEDVTKKDEITCIVIDDITEQQCQTMRVQSPNRIANTVRPFSNEGIEVIELCTPSPDIRITRGSKKRRAVSEFPSFIDLTGSPSFIQL</sequence>
<dbReference type="Gramene" id="AUR62009726-RA">
    <property type="protein sequence ID" value="AUR62009726-RA:cds"/>
    <property type="gene ID" value="AUR62009726"/>
</dbReference>
<dbReference type="AlphaFoldDB" id="A0A803LCY7"/>
<dbReference type="InterPro" id="IPR027520">
    <property type="entry name" value="Slx1"/>
</dbReference>
<proteinExistence type="inferred from homology"/>
<evidence type="ECO:0000256" key="4">
    <source>
        <dbReference type="ARBA" id="ARBA00022801"/>
    </source>
</evidence>
<dbReference type="GO" id="GO:0008821">
    <property type="term" value="F:crossover junction DNA endonuclease activity"/>
    <property type="evidence" value="ECO:0007669"/>
    <property type="project" value="TreeGrafter"/>
</dbReference>
<evidence type="ECO:0000256" key="3">
    <source>
        <dbReference type="ARBA" id="ARBA00022763"/>
    </source>
</evidence>
<dbReference type="HAMAP" id="MF_03100">
    <property type="entry name" value="Endonuc_su_Slx1"/>
    <property type="match status" value="1"/>
</dbReference>
<name>A0A803LCY7_CHEQI</name>
<organism evidence="11 12">
    <name type="scientific">Chenopodium quinoa</name>
    <name type="common">Quinoa</name>
    <dbReference type="NCBI Taxonomy" id="63459"/>
    <lineage>
        <taxon>Eukaryota</taxon>
        <taxon>Viridiplantae</taxon>
        <taxon>Streptophyta</taxon>
        <taxon>Embryophyta</taxon>
        <taxon>Tracheophyta</taxon>
        <taxon>Spermatophyta</taxon>
        <taxon>Magnoliopsida</taxon>
        <taxon>eudicotyledons</taxon>
        <taxon>Gunneridae</taxon>
        <taxon>Pentapetalae</taxon>
        <taxon>Caryophyllales</taxon>
        <taxon>Chenopodiaceae</taxon>
        <taxon>Chenopodioideae</taxon>
        <taxon>Atripliceae</taxon>
        <taxon>Chenopodium</taxon>
    </lineage>
</organism>
<comment type="similarity">
    <text evidence="8">Belongs to the SLX1 family.</text>
</comment>
<evidence type="ECO:0000313" key="11">
    <source>
        <dbReference type="EnsemblPlants" id="AUR62009726-RA:cds"/>
    </source>
</evidence>
<dbReference type="SMART" id="SM00465">
    <property type="entry name" value="GIYc"/>
    <property type="match status" value="1"/>
</dbReference>
<comment type="cofactor">
    <cofactor evidence="8">
        <name>a divalent metal cation</name>
        <dbReference type="ChEBI" id="CHEBI:60240"/>
    </cofactor>
</comment>
<dbReference type="InterPro" id="IPR000305">
    <property type="entry name" value="GIY-YIG_endonuc"/>
</dbReference>
<evidence type="ECO:0000256" key="1">
    <source>
        <dbReference type="ARBA" id="ARBA00022722"/>
    </source>
</evidence>
<dbReference type="GO" id="GO:0000724">
    <property type="term" value="P:double-strand break repair via homologous recombination"/>
    <property type="evidence" value="ECO:0007669"/>
    <property type="project" value="TreeGrafter"/>
</dbReference>
<reference evidence="11" key="2">
    <citation type="submission" date="2021-03" db="UniProtKB">
        <authorList>
            <consortium name="EnsemblPlants"/>
        </authorList>
    </citation>
    <scope>IDENTIFICATION</scope>
</reference>
<feature type="domain" description="GIY-YIG" evidence="10">
    <location>
        <begin position="56"/>
        <end position="138"/>
    </location>
</feature>
<dbReference type="PANTHER" id="PTHR20208">
    <property type="entry name" value="STRUCTURE-SPECIFIC ENDONUCLEASE SUBUNIT SLX1"/>
    <property type="match status" value="1"/>
</dbReference>
<dbReference type="Pfam" id="PF01541">
    <property type="entry name" value="GIY-YIG"/>
    <property type="match status" value="1"/>
</dbReference>
<evidence type="ECO:0000256" key="8">
    <source>
        <dbReference type="HAMAP-Rule" id="MF_03100"/>
    </source>
</evidence>
<keyword evidence="2 8" id="KW-0255">Endonuclease</keyword>
<keyword evidence="5 8" id="KW-0233">DNA recombination</keyword>
<keyword evidence="12" id="KW-1185">Reference proteome</keyword>
<dbReference type="InterPro" id="IPR050381">
    <property type="entry name" value="SLX1_endonuclease"/>
</dbReference>
<evidence type="ECO:0000313" key="12">
    <source>
        <dbReference type="Proteomes" id="UP000596660"/>
    </source>
</evidence>
<feature type="region of interest" description="Disordered" evidence="9">
    <location>
        <begin position="1"/>
        <end position="47"/>
    </location>
</feature>
<comment type="caution">
    <text evidence="8">Lacks conserved residue(s) required for the propagation of feature annotation.</text>
</comment>
<feature type="compositionally biased region" description="Acidic residues" evidence="9">
    <location>
        <begin position="217"/>
        <end position="227"/>
    </location>
</feature>
<dbReference type="CDD" id="cd10455">
    <property type="entry name" value="GIY-YIG_SLX1"/>
    <property type="match status" value="1"/>
</dbReference>
<keyword evidence="6 8" id="KW-0234">DNA repair</keyword>
<evidence type="ECO:0000256" key="2">
    <source>
        <dbReference type="ARBA" id="ARBA00022759"/>
    </source>
</evidence>
<reference evidence="11" key="1">
    <citation type="journal article" date="2017" name="Nature">
        <title>The genome of Chenopodium quinoa.</title>
        <authorList>
            <person name="Jarvis D.E."/>
            <person name="Ho Y.S."/>
            <person name="Lightfoot D.J."/>
            <person name="Schmoeckel S.M."/>
            <person name="Li B."/>
            <person name="Borm T.J.A."/>
            <person name="Ohyanagi H."/>
            <person name="Mineta K."/>
            <person name="Michell C.T."/>
            <person name="Saber N."/>
            <person name="Kharbatia N.M."/>
            <person name="Rupper R.R."/>
            <person name="Sharp A.R."/>
            <person name="Dally N."/>
            <person name="Boughton B.A."/>
            <person name="Woo Y.H."/>
            <person name="Gao G."/>
            <person name="Schijlen E.G.W.M."/>
            <person name="Guo X."/>
            <person name="Momin A.A."/>
            <person name="Negrao S."/>
            <person name="Al-Babili S."/>
            <person name="Gehring C."/>
            <person name="Roessner U."/>
            <person name="Jung C."/>
            <person name="Murphy K."/>
            <person name="Arold S.T."/>
            <person name="Gojobori T."/>
            <person name="van der Linden C.G."/>
            <person name="van Loo E.N."/>
            <person name="Jellen E.N."/>
            <person name="Maughan P.J."/>
            <person name="Tester M."/>
        </authorList>
    </citation>
    <scope>NUCLEOTIDE SEQUENCE [LARGE SCALE GENOMIC DNA]</scope>
    <source>
        <strain evidence="11">cv. PI 614886</strain>
    </source>
</reference>
<dbReference type="OMA" id="HFCSMDE"/>
<dbReference type="PANTHER" id="PTHR20208:SF10">
    <property type="entry name" value="STRUCTURE-SPECIFIC ENDONUCLEASE SUBUNIT SLX1"/>
    <property type="match status" value="1"/>
</dbReference>
<comment type="subcellular location">
    <subcellularLocation>
        <location evidence="8">Nucleus</location>
    </subcellularLocation>
</comment>
<accession>A0A803LCY7</accession>
<keyword evidence="1 8" id="KW-0540">Nuclease</keyword>
<evidence type="ECO:0000259" key="10">
    <source>
        <dbReference type="PROSITE" id="PS50164"/>
    </source>
</evidence>
<dbReference type="PROSITE" id="PS50164">
    <property type="entry name" value="GIY_YIG"/>
    <property type="match status" value="1"/>
</dbReference>
<dbReference type="FunFam" id="3.40.1440.10:FF:000005">
    <property type="entry name" value="Structure-specific endonuclease subunit SLX1 homolog"/>
    <property type="match status" value="1"/>
</dbReference>
<dbReference type="GO" id="GO:0017108">
    <property type="term" value="F:5'-flap endonuclease activity"/>
    <property type="evidence" value="ECO:0007669"/>
    <property type="project" value="InterPro"/>
</dbReference>
<evidence type="ECO:0000256" key="5">
    <source>
        <dbReference type="ARBA" id="ARBA00023172"/>
    </source>
</evidence>
<feature type="region of interest" description="Disordered" evidence="9">
    <location>
        <begin position="217"/>
        <end position="239"/>
    </location>
</feature>
<evidence type="ECO:0000256" key="7">
    <source>
        <dbReference type="ARBA" id="ARBA00023242"/>
    </source>
</evidence>
<keyword evidence="3 8" id="KW-0227">DNA damage</keyword>
<protein>
    <recommendedName>
        <fullName evidence="8">Structure-specific endonuclease subunit SLX1 homolog</fullName>
        <ecNumber evidence="8">3.1.-.-</ecNumber>
    </recommendedName>
</protein>
<dbReference type="Gene3D" id="3.40.1440.10">
    <property type="entry name" value="GIY-YIG endonuclease"/>
    <property type="match status" value="1"/>
</dbReference>